<evidence type="ECO:0000313" key="4">
    <source>
        <dbReference type="Proteomes" id="UP000469346"/>
    </source>
</evidence>
<dbReference type="InterPro" id="IPR003594">
    <property type="entry name" value="HATPase_dom"/>
</dbReference>
<dbReference type="CDD" id="cd00082">
    <property type="entry name" value="HisKA"/>
    <property type="match status" value="1"/>
</dbReference>
<dbReference type="PROSITE" id="PS50109">
    <property type="entry name" value="HIS_KIN"/>
    <property type="match status" value="1"/>
</dbReference>
<dbReference type="InterPro" id="IPR003018">
    <property type="entry name" value="GAF"/>
</dbReference>
<proteinExistence type="predicted"/>
<dbReference type="Gene3D" id="3.30.565.10">
    <property type="entry name" value="Histidine kinase-like ATPase, C-terminal domain"/>
    <property type="match status" value="1"/>
</dbReference>
<dbReference type="EMBL" id="JAAGRR010000107">
    <property type="protein sequence ID" value="NDY42987.1"/>
    <property type="molecule type" value="Genomic_DNA"/>
</dbReference>
<sequence length="608" mass="68590">MKTSLRRFLASHPGIRDLALPGDVLERLAQLLEEDFLADFLGGLIRETEAVMAVDPRLPLKDILRIAAERIVRGLGAKAASIRLFDPETLQMTSFGGFGIPDTDREREVPVADSVAGLVVRENRSIPVPSILDSPHYRDKDVVRRRGVRSLLAVPLRIPSFFEGEGDVLGSLQIYYEADHRRFSPLEVLQAELMARRVSYVLAKKKILDLRELNDRKERIVDEIFVKISNREGIKLKDLFILLIPVLERFLQVRSCALFTVSDDGVYIHLEAAYPPDLAYHETGYTFTVAHHPYFERAVQEAPRPVDTPTEKITPAYVLVRDPLASPLTSPGLRAFARAHQIHSILLVPLRVKGRVRHLITLYAGDQKEAFTEEEIELVTFFGKEIMKATRLEFLGDLLHDFKNPAVAVAGFAGRARRLLDAEPDLEAVRERLKGYLDIVVRETVRLQDLAIGMTAEGREEALDLGRVALDRYRINEEVVRESRRTRLRMEPPEVEPGLLVFCPRFGLERVLDNLLNNATKAVPEEGGRIAMRVFRDGRRACLELRNTGEIPAEHIDQVRRGQVRGRGLNIITRFVQANHGRMEVWTETGETVFRVCLPLVEGGAGAG</sequence>
<dbReference type="InterPro" id="IPR005467">
    <property type="entry name" value="His_kinase_dom"/>
</dbReference>
<dbReference type="InterPro" id="IPR029016">
    <property type="entry name" value="GAF-like_dom_sf"/>
</dbReference>
<feature type="domain" description="Histidine kinase" evidence="2">
    <location>
        <begin position="397"/>
        <end position="602"/>
    </location>
</feature>
<dbReference type="InterPro" id="IPR003661">
    <property type="entry name" value="HisK_dim/P_dom"/>
</dbReference>
<dbReference type="SMART" id="SM00387">
    <property type="entry name" value="HATPase_c"/>
    <property type="match status" value="1"/>
</dbReference>
<organism evidence="3 4">
    <name type="scientific">Dissulfurirhabdus thermomarina</name>
    <dbReference type="NCBI Taxonomy" id="1765737"/>
    <lineage>
        <taxon>Bacteria</taxon>
        <taxon>Deltaproteobacteria</taxon>
        <taxon>Dissulfurirhabdaceae</taxon>
        <taxon>Dissulfurirhabdus</taxon>
    </lineage>
</organism>
<dbReference type="Pfam" id="PF02518">
    <property type="entry name" value="HATPase_c"/>
    <property type="match status" value="1"/>
</dbReference>
<keyword evidence="4" id="KW-1185">Reference proteome</keyword>
<dbReference type="Gene3D" id="3.30.450.40">
    <property type="match status" value="2"/>
</dbReference>
<dbReference type="InterPro" id="IPR036890">
    <property type="entry name" value="HATPase_C_sf"/>
</dbReference>
<comment type="caution">
    <text evidence="3">The sequence shown here is derived from an EMBL/GenBank/DDBJ whole genome shotgun (WGS) entry which is preliminary data.</text>
</comment>
<dbReference type="SUPFAM" id="SSF55781">
    <property type="entry name" value="GAF domain-like"/>
    <property type="match status" value="2"/>
</dbReference>
<dbReference type="AlphaFoldDB" id="A0A6N9TU75"/>
<reference evidence="3 4" key="1">
    <citation type="submission" date="2020-02" db="EMBL/GenBank/DDBJ databases">
        <title>Comparative genomics of sulfur disproportionating microorganisms.</title>
        <authorList>
            <person name="Ward L.M."/>
            <person name="Bertran E."/>
            <person name="Johnston D.T."/>
        </authorList>
    </citation>
    <scope>NUCLEOTIDE SEQUENCE [LARGE SCALE GENOMIC DNA]</scope>
    <source>
        <strain evidence="3 4">DSM 100025</strain>
    </source>
</reference>
<dbReference type="Proteomes" id="UP000469346">
    <property type="component" value="Unassembled WGS sequence"/>
</dbReference>
<dbReference type="PANTHER" id="PTHR43547:SF2">
    <property type="entry name" value="HYBRID SIGNAL TRANSDUCTION HISTIDINE KINASE C"/>
    <property type="match status" value="1"/>
</dbReference>
<protein>
    <submittedName>
        <fullName evidence="3">GAF domain-containing sensor histidine kinase</fullName>
    </submittedName>
</protein>
<dbReference type="GO" id="GO:0000155">
    <property type="term" value="F:phosphorelay sensor kinase activity"/>
    <property type="evidence" value="ECO:0007669"/>
    <property type="project" value="InterPro"/>
</dbReference>
<dbReference type="SMART" id="SM00065">
    <property type="entry name" value="GAF"/>
    <property type="match status" value="2"/>
</dbReference>
<evidence type="ECO:0000313" key="3">
    <source>
        <dbReference type="EMBL" id="NDY42987.1"/>
    </source>
</evidence>
<evidence type="ECO:0000256" key="1">
    <source>
        <dbReference type="ARBA" id="ARBA00022553"/>
    </source>
</evidence>
<dbReference type="PANTHER" id="PTHR43547">
    <property type="entry name" value="TWO-COMPONENT HISTIDINE KINASE"/>
    <property type="match status" value="1"/>
</dbReference>
<dbReference type="SUPFAM" id="SSF55874">
    <property type="entry name" value="ATPase domain of HSP90 chaperone/DNA topoisomerase II/histidine kinase"/>
    <property type="match status" value="1"/>
</dbReference>
<keyword evidence="3" id="KW-0808">Transferase</keyword>
<keyword evidence="1" id="KW-0597">Phosphoprotein</keyword>
<accession>A0A6N9TU75</accession>
<dbReference type="Pfam" id="PF01590">
    <property type="entry name" value="GAF"/>
    <property type="match status" value="2"/>
</dbReference>
<dbReference type="RefSeq" id="WP_163299112.1">
    <property type="nucleotide sequence ID" value="NZ_JAAGRR010000107.1"/>
</dbReference>
<gene>
    <name evidence="3" type="ORF">G3N55_09055</name>
</gene>
<keyword evidence="3" id="KW-0418">Kinase</keyword>
<name>A0A6N9TU75_DISTH</name>
<evidence type="ECO:0000259" key="2">
    <source>
        <dbReference type="PROSITE" id="PS50109"/>
    </source>
</evidence>